<protein>
    <submittedName>
        <fullName evidence="1">Phage tail protein</fullName>
    </submittedName>
</protein>
<reference evidence="1 2" key="1">
    <citation type="submission" date="2014-06" db="EMBL/GenBank/DDBJ databases">
        <title>Draft genome sequence of Paenibacillus sp. MSt1.</title>
        <authorList>
            <person name="Aw Y.K."/>
            <person name="Ong K.S."/>
            <person name="Gan H.M."/>
            <person name="Lee S.M."/>
        </authorList>
    </citation>
    <scope>NUCLEOTIDE SEQUENCE [LARGE SCALE GENOMIC DNA]</scope>
    <source>
        <strain evidence="1 2">MSt1</strain>
    </source>
</reference>
<dbReference type="OrthoDB" id="9767864at2"/>
<proteinExistence type="predicted"/>
<dbReference type="PANTHER" id="PTHR35861">
    <property type="match status" value="1"/>
</dbReference>
<comment type="caution">
    <text evidence="1">The sequence shown here is derived from an EMBL/GenBank/DDBJ whole genome shotgun (WGS) entry which is preliminary data.</text>
</comment>
<dbReference type="eggNOG" id="COG3497">
    <property type="taxonomic scope" value="Bacteria"/>
</dbReference>
<dbReference type="InterPro" id="IPR052042">
    <property type="entry name" value="Tail_sheath_structural"/>
</dbReference>
<dbReference type="RefSeq" id="WP_036691564.1">
    <property type="nucleotide sequence ID" value="NZ_JNVM01000040.1"/>
</dbReference>
<dbReference type="AlphaFoldDB" id="A0A081NV35"/>
<keyword evidence="2" id="KW-1185">Reference proteome</keyword>
<evidence type="ECO:0000313" key="2">
    <source>
        <dbReference type="Proteomes" id="UP000028123"/>
    </source>
</evidence>
<sequence length="479" mass="51101">MAYKHGVYINEIPTSITPTVASDIIPVVFGTAPVNLSKRQAPVNEPVLCYTYAEAVEALGYSGDWSFTLCEFMYSYFALYGASPAILVNVLDPATDKTAVPASDVTLVKDSATLTQGILKPSVVVKNSDGSTTYVLGTDYETNFDAAGNLVIQRLPSGQIAANAKLKVNYDKLNPSGVTAADIIGGIDANGKPTGLELLDQIFPRFRLVPGSVLAPGYSTDSTVAAVMAAKASNINGNFKAMALVDIPTNTVTKYADAPAWKENNNYTSPFQIVGYPKLALGDKQFHLSTQLAGVMAATDGANGGVPYKSPSNQNFQANGAELADGTPVFLGPDQGAYLNGNGIVTALNFIGGWKAWGNRTGTYPGTTDPKDSFIPIRRMMNWIENTIVLSTWQYVDSPITRRLIEAITGSLNLWLNGLSAQGYILGGRVEFLAAENPNTAIMDGTVKFHVYVTPPSPAREIDFIVEYDAKYLSALTAG</sequence>
<dbReference type="PANTHER" id="PTHR35861:SF1">
    <property type="entry name" value="PHAGE TAIL SHEATH PROTEIN"/>
    <property type="match status" value="1"/>
</dbReference>
<accession>A0A081NV35</accession>
<organism evidence="1 2">
    <name type="scientific">Paenibacillus tyrfis</name>
    <dbReference type="NCBI Taxonomy" id="1501230"/>
    <lineage>
        <taxon>Bacteria</taxon>
        <taxon>Bacillati</taxon>
        <taxon>Bacillota</taxon>
        <taxon>Bacilli</taxon>
        <taxon>Bacillales</taxon>
        <taxon>Paenibacillaceae</taxon>
        <taxon>Paenibacillus</taxon>
    </lineage>
</organism>
<gene>
    <name evidence="1" type="ORF">ET33_26410</name>
</gene>
<name>A0A081NV35_9BACL</name>
<dbReference type="Proteomes" id="UP000028123">
    <property type="component" value="Unassembled WGS sequence"/>
</dbReference>
<dbReference type="EMBL" id="JNVM01000040">
    <property type="protein sequence ID" value="KEQ22308.1"/>
    <property type="molecule type" value="Genomic_DNA"/>
</dbReference>
<evidence type="ECO:0000313" key="1">
    <source>
        <dbReference type="EMBL" id="KEQ22308.1"/>
    </source>
</evidence>